<reference evidence="2 3" key="1">
    <citation type="submission" date="2019-09" db="EMBL/GenBank/DDBJ databases">
        <title>Bird 10,000 Genomes (B10K) Project - Family phase.</title>
        <authorList>
            <person name="Zhang G."/>
        </authorList>
    </citation>
    <scope>NUCLEOTIDE SEQUENCE [LARGE SCALE GENOMIC DNA]</scope>
    <source>
        <strain evidence="2">OUT-0002</strain>
    </source>
</reference>
<accession>A0A7L3NS35</accession>
<evidence type="ECO:0000313" key="3">
    <source>
        <dbReference type="Proteomes" id="UP000579904"/>
    </source>
</evidence>
<gene>
    <name evidence="2" type="primary">Ervk8_3</name>
    <name evidence="2" type="ORF">OREMEL_R13686</name>
</gene>
<dbReference type="GO" id="GO:0003964">
    <property type="term" value="F:RNA-directed DNA polymerase activity"/>
    <property type="evidence" value="ECO:0007669"/>
    <property type="project" value="InterPro"/>
</dbReference>
<feature type="non-terminal residue" evidence="2">
    <location>
        <position position="1"/>
    </location>
</feature>
<keyword evidence="3" id="KW-1185">Reference proteome</keyword>
<dbReference type="InterPro" id="IPR010661">
    <property type="entry name" value="RVT_thumb"/>
</dbReference>
<dbReference type="InterPro" id="IPR043128">
    <property type="entry name" value="Rev_trsase/Diguanyl_cyclase"/>
</dbReference>
<sequence>PWKHLGFLITGRTIVPQTLSINKHSQTLRDMQQLCGVITWIPPLLGLTTEELTPLF</sequence>
<dbReference type="Proteomes" id="UP000579904">
    <property type="component" value="Unassembled WGS sequence"/>
</dbReference>
<name>A0A7L3NS35_9AVES</name>
<dbReference type="Pfam" id="PF06817">
    <property type="entry name" value="RVT_thumb"/>
    <property type="match status" value="1"/>
</dbReference>
<dbReference type="OrthoDB" id="6773263at2759"/>
<organism evidence="2 3">
    <name type="scientific">Oreotrochilus melanogaster</name>
    <dbReference type="NCBI Taxonomy" id="689266"/>
    <lineage>
        <taxon>Eukaryota</taxon>
        <taxon>Metazoa</taxon>
        <taxon>Chordata</taxon>
        <taxon>Craniata</taxon>
        <taxon>Vertebrata</taxon>
        <taxon>Euteleostomi</taxon>
        <taxon>Archelosauria</taxon>
        <taxon>Archosauria</taxon>
        <taxon>Dinosauria</taxon>
        <taxon>Saurischia</taxon>
        <taxon>Theropoda</taxon>
        <taxon>Coelurosauria</taxon>
        <taxon>Aves</taxon>
        <taxon>Neognathae</taxon>
        <taxon>Neoaves</taxon>
        <taxon>Strisores</taxon>
        <taxon>Apodiformes</taxon>
        <taxon>Trochilidae</taxon>
        <taxon>Oreotrochilus</taxon>
    </lineage>
</organism>
<evidence type="ECO:0000259" key="1">
    <source>
        <dbReference type="Pfam" id="PF06817"/>
    </source>
</evidence>
<comment type="caution">
    <text evidence="2">The sequence shown here is derived from an EMBL/GenBank/DDBJ whole genome shotgun (WGS) entry which is preliminary data.</text>
</comment>
<dbReference type="AlphaFoldDB" id="A0A7L3NS35"/>
<evidence type="ECO:0000313" key="2">
    <source>
        <dbReference type="EMBL" id="NXU81836.1"/>
    </source>
</evidence>
<feature type="domain" description="Reverse transcriptase thumb" evidence="1">
    <location>
        <begin position="16"/>
        <end position="56"/>
    </location>
</feature>
<feature type="non-terminal residue" evidence="2">
    <location>
        <position position="56"/>
    </location>
</feature>
<protein>
    <submittedName>
        <fullName evidence="2">POK8 protein</fullName>
    </submittedName>
</protein>
<proteinExistence type="predicted"/>
<dbReference type="EMBL" id="VZUB01053636">
    <property type="protein sequence ID" value="NXU81836.1"/>
    <property type="molecule type" value="Genomic_DNA"/>
</dbReference>
<dbReference type="Gene3D" id="3.30.70.270">
    <property type="match status" value="1"/>
</dbReference>